<dbReference type="Proteomes" id="UP000252698">
    <property type="component" value="Chromosome"/>
</dbReference>
<gene>
    <name evidence="8" type="primary">desII</name>
    <name evidence="8" type="ORF">C5746_38525</name>
</gene>
<dbReference type="GO" id="GO:0016841">
    <property type="term" value="F:ammonia-lyase activity"/>
    <property type="evidence" value="ECO:0007669"/>
    <property type="project" value="InterPro"/>
</dbReference>
<dbReference type="Pfam" id="PF04055">
    <property type="entry name" value="Radical_SAM"/>
    <property type="match status" value="1"/>
</dbReference>
<protein>
    <recommendedName>
        <fullName evidence="5">dTDP-4-amino-4,6-dideoxy-D-glucose ammonia-lyase</fullName>
        <ecNumber evidence="5">4.3.1.30</ecNumber>
    </recommendedName>
</protein>
<dbReference type="InterPro" id="IPR058240">
    <property type="entry name" value="rSAM_sf"/>
</dbReference>
<keyword evidence="1" id="KW-0949">S-adenosyl-L-methionine</keyword>
<organism evidence="8 9">
    <name type="scientific">Streptomyces atratus</name>
    <dbReference type="NCBI Taxonomy" id="1893"/>
    <lineage>
        <taxon>Bacteria</taxon>
        <taxon>Bacillati</taxon>
        <taxon>Actinomycetota</taxon>
        <taxon>Actinomycetes</taxon>
        <taxon>Kitasatosporales</taxon>
        <taxon>Streptomycetaceae</taxon>
        <taxon>Streptomyces</taxon>
    </lineage>
</organism>
<proteinExistence type="predicted"/>
<dbReference type="SUPFAM" id="SSF102114">
    <property type="entry name" value="Radical SAM enzymes"/>
    <property type="match status" value="1"/>
</dbReference>
<sequence>MTSALDPRTGAVAHCAAPGHNPESAAAAVRHLLTERRHCPPNEADTAAGRLVALARHYGNRPFTPLEEVRRELALDTDHFRRLLDLFGRLPELRDAVIAGPSGQYWSNTVLPLERRGVFDAVLEGRPGYPHIVGLYPGPSCMFRCHFCVRVTGARYPASAVADGNAALASVIDELPAGPPESLYVSGGLEPLTNPGLGDLVRQAAGRGFPMTLYTNSFALTEQTLERQPGLWDLGAVRTSLYGVSDEEYEATTGKRRAFGRVRANLLRFQRLRAEREAPVRLGLNHIILPGRARRLLDVLDFVAELDAAAPGRPVDFLNLREDYSARPDGALSAAERTELQDILLAFEEKARRLTPALRVDYGYALHALKSGTEAELVRLRPETMRPRAHPQIAVQIDVLGDVYLYREAGFPGLEGADRYIAGRVGPGRSLLDVVGDFVTARASVAPRAGDEYFMDGFDQVVTARLNQLEADIAAGWAAHRGLLR</sequence>
<reference evidence="8 9" key="1">
    <citation type="journal article" date="2018" name="Front. Microbiol.">
        <title>Genome Sequencing of Streptomyces atratus SCSIOZH16 and Activation Production of Nocardamine via Metabolic Engineering.</title>
        <authorList>
            <person name="Li Y."/>
            <person name="Zhang C."/>
            <person name="Liu C."/>
            <person name="Ju J."/>
            <person name="Ma J."/>
        </authorList>
    </citation>
    <scope>NUCLEOTIDE SEQUENCE [LARGE SCALE GENOMIC DNA]</scope>
    <source>
        <strain evidence="8 9">SCSIO_ZH16</strain>
    </source>
</reference>
<feature type="domain" description="Radical SAM core" evidence="7">
    <location>
        <begin position="136"/>
        <end position="291"/>
    </location>
</feature>
<dbReference type="GO" id="GO:0046872">
    <property type="term" value="F:metal ion binding"/>
    <property type="evidence" value="ECO:0007669"/>
    <property type="project" value="UniProtKB-KW"/>
</dbReference>
<dbReference type="CDD" id="cd01335">
    <property type="entry name" value="Radical_SAM"/>
    <property type="match status" value="1"/>
</dbReference>
<evidence type="ECO:0000259" key="7">
    <source>
        <dbReference type="Pfam" id="PF04055"/>
    </source>
</evidence>
<keyword evidence="2" id="KW-0479">Metal-binding</keyword>
<evidence type="ECO:0000256" key="2">
    <source>
        <dbReference type="ARBA" id="ARBA00022723"/>
    </source>
</evidence>
<dbReference type="InterPro" id="IPR007197">
    <property type="entry name" value="rSAM"/>
</dbReference>
<evidence type="ECO:0000256" key="6">
    <source>
        <dbReference type="SAM" id="MobiDB-lite"/>
    </source>
</evidence>
<dbReference type="AlphaFoldDB" id="A0A2Z5JR02"/>
<dbReference type="RefSeq" id="WP_114248259.1">
    <property type="nucleotide sequence ID" value="NZ_CP027306.1"/>
</dbReference>
<dbReference type="InterPro" id="IPR016863">
    <property type="entry name" value="DesII"/>
</dbReference>
<dbReference type="GO" id="GO:0051539">
    <property type="term" value="F:4 iron, 4 sulfur cluster binding"/>
    <property type="evidence" value="ECO:0007669"/>
    <property type="project" value="InterPro"/>
</dbReference>
<keyword evidence="4" id="KW-0411">Iron-sulfur</keyword>
<accession>A0A2Z5JR02</accession>
<evidence type="ECO:0000313" key="9">
    <source>
        <dbReference type="Proteomes" id="UP000252698"/>
    </source>
</evidence>
<dbReference type="NCBIfam" id="TIGR04426">
    <property type="entry name" value="rSAM_desII"/>
    <property type="match status" value="1"/>
</dbReference>
<dbReference type="InterPro" id="IPR013785">
    <property type="entry name" value="Aldolase_TIM"/>
</dbReference>
<dbReference type="PANTHER" id="PTHR11228:SF35">
    <property type="entry name" value="MOLYBDENUM COFACTOR BIOSYNTHESIS PROTEIN A-RELATED"/>
    <property type="match status" value="1"/>
</dbReference>
<evidence type="ECO:0000313" key="8">
    <source>
        <dbReference type="EMBL" id="AXE81855.1"/>
    </source>
</evidence>
<dbReference type="KEGG" id="sata:C5746_38525"/>
<dbReference type="SFLD" id="SFLDG01116">
    <property type="entry name" value="DesII-like"/>
    <property type="match status" value="1"/>
</dbReference>
<dbReference type="Gene3D" id="3.20.20.70">
    <property type="entry name" value="Aldolase class I"/>
    <property type="match status" value="1"/>
</dbReference>
<evidence type="ECO:0000256" key="3">
    <source>
        <dbReference type="ARBA" id="ARBA00023004"/>
    </source>
</evidence>
<dbReference type="GO" id="GO:0033068">
    <property type="term" value="P:macrolide biosynthetic process"/>
    <property type="evidence" value="ECO:0007669"/>
    <property type="project" value="InterPro"/>
</dbReference>
<dbReference type="EMBL" id="CP027306">
    <property type="protein sequence ID" value="AXE81855.1"/>
    <property type="molecule type" value="Genomic_DNA"/>
</dbReference>
<dbReference type="SFLD" id="SFLDF00425">
    <property type="entry name" value="dTDP-4-amino-4_6-dideoxy-D-glu"/>
    <property type="match status" value="1"/>
</dbReference>
<feature type="region of interest" description="Disordered" evidence="6">
    <location>
        <begin position="1"/>
        <end position="20"/>
    </location>
</feature>
<keyword evidence="8" id="KW-0456">Lyase</keyword>
<dbReference type="EC" id="4.3.1.30" evidence="5"/>
<evidence type="ECO:0000256" key="4">
    <source>
        <dbReference type="ARBA" id="ARBA00023014"/>
    </source>
</evidence>
<dbReference type="PANTHER" id="PTHR11228">
    <property type="entry name" value="RADICAL SAM DOMAIN PROTEIN"/>
    <property type="match status" value="1"/>
</dbReference>
<dbReference type="InterPro" id="IPR050377">
    <property type="entry name" value="Radical_SAM_PqqE_MftC-like"/>
</dbReference>
<evidence type="ECO:0000256" key="5">
    <source>
        <dbReference type="NCBIfam" id="TIGR04426"/>
    </source>
</evidence>
<keyword evidence="3" id="KW-0408">Iron</keyword>
<evidence type="ECO:0000256" key="1">
    <source>
        <dbReference type="ARBA" id="ARBA00022691"/>
    </source>
</evidence>
<name>A0A2Z5JR02_STRAR</name>
<dbReference type="SFLD" id="SFLDS00029">
    <property type="entry name" value="Radical_SAM"/>
    <property type="match status" value="1"/>
</dbReference>
<dbReference type="GeneID" id="95524205"/>